<proteinExistence type="predicted"/>
<evidence type="ECO:0000313" key="1">
    <source>
        <dbReference type="EMBL" id="AAS96330.1"/>
    </source>
</evidence>
<gene>
    <name evidence="1" type="ordered locus">DVU_1854</name>
</gene>
<name>Q72AY6_NITV2</name>
<dbReference type="HOGENOM" id="CLU_1324651_0_0_7"/>
<reference evidence="1 2" key="1">
    <citation type="journal article" date="2004" name="Nat. Biotechnol.">
        <title>The genome sequence of the anaerobic, sulfate-reducing bacterium Desulfovibrio vulgaris Hildenborough.</title>
        <authorList>
            <person name="Heidelberg J.F."/>
            <person name="Seshadri R."/>
            <person name="Haveman S.A."/>
            <person name="Hemme C.L."/>
            <person name="Paulsen I.T."/>
            <person name="Kolonay J.F."/>
            <person name="Eisen J.A."/>
            <person name="Ward N."/>
            <person name="Methe B."/>
            <person name="Brinkac L.M."/>
            <person name="Daugherty S.C."/>
            <person name="Deboy R.T."/>
            <person name="Dodson R.J."/>
            <person name="Durkin A.S."/>
            <person name="Madupu R."/>
            <person name="Nelson W.C."/>
            <person name="Sullivan S.A."/>
            <person name="Fouts D."/>
            <person name="Haft D.H."/>
            <person name="Selengut J."/>
            <person name="Peterson J.D."/>
            <person name="Davidsen T.M."/>
            <person name="Zafar N."/>
            <person name="Zhou L."/>
            <person name="Radune D."/>
            <person name="Dimitrov G."/>
            <person name="Hance M."/>
            <person name="Tran K."/>
            <person name="Khouri H."/>
            <person name="Gill J."/>
            <person name="Utterback T.R."/>
            <person name="Feldblyum T.V."/>
            <person name="Wall J.D."/>
            <person name="Voordouw G."/>
            <person name="Fraser C.M."/>
        </authorList>
    </citation>
    <scope>NUCLEOTIDE SEQUENCE [LARGE SCALE GENOMIC DNA]</scope>
    <source>
        <strain evidence="2">ATCC 29579 / DSM 644 / NCIMB 8303 / VKM B-1760 / Hildenborough</strain>
    </source>
</reference>
<keyword evidence="2" id="KW-1185">Reference proteome</keyword>
<dbReference type="PATRIC" id="fig|882.5.peg.1701"/>
<dbReference type="eggNOG" id="ENOG50329Z9">
    <property type="taxonomic scope" value="Bacteria"/>
</dbReference>
<protein>
    <submittedName>
        <fullName evidence="1">Uncharacterized protein</fullName>
    </submittedName>
</protein>
<dbReference type="EMBL" id="AE017285">
    <property type="protein sequence ID" value="AAS96330.1"/>
    <property type="molecule type" value="Genomic_DNA"/>
</dbReference>
<dbReference type="Proteomes" id="UP000002194">
    <property type="component" value="Chromosome"/>
</dbReference>
<dbReference type="EnsemblBacteria" id="AAS96330">
    <property type="protein sequence ID" value="AAS96330"/>
    <property type="gene ID" value="DVU_1854"/>
</dbReference>
<dbReference type="OrthoDB" id="5452699at2"/>
<dbReference type="AlphaFoldDB" id="Q72AY6"/>
<organism evidence="1 2">
    <name type="scientific">Nitratidesulfovibrio vulgaris (strain ATCC 29579 / DSM 644 / CCUG 34227 / NCIMB 8303 / VKM B-1760 / Hildenborough)</name>
    <name type="common">Desulfovibrio vulgaris</name>
    <dbReference type="NCBI Taxonomy" id="882"/>
    <lineage>
        <taxon>Bacteria</taxon>
        <taxon>Pseudomonadati</taxon>
        <taxon>Thermodesulfobacteriota</taxon>
        <taxon>Desulfovibrionia</taxon>
        <taxon>Desulfovibrionales</taxon>
        <taxon>Desulfovibrionaceae</taxon>
        <taxon>Nitratidesulfovibrio</taxon>
    </lineage>
</organism>
<dbReference type="PaxDb" id="882-DVU_1854"/>
<sequence>MGDDGGPHRFRIRHAYCLTPDLTGQGKKMHPEGVVTVDGIANNINLMMNLSATREGEASSRATAGAETANLGSIIDEARLSSLSPRLRNVLGQISEQGGSAIEALENNVSSLQGGFISTLHAKLEEAGIDLSEKLTLRLDEPSQLVVASSHPQAEAVQKILDASPELGEAFGEIASQSEIIRDIGNIQRVLSTRGGVAQYAQEDARDTGPSSYQVSLKGAMSHFCFTRNS</sequence>
<accession>Q72AY6</accession>
<dbReference type="KEGG" id="dvu:DVU_1854"/>
<evidence type="ECO:0000313" key="2">
    <source>
        <dbReference type="Proteomes" id="UP000002194"/>
    </source>
</evidence>